<gene>
    <name evidence="2" type="ORF">PUT78_14965</name>
</gene>
<evidence type="ECO:0000259" key="1">
    <source>
        <dbReference type="PROSITE" id="PS50995"/>
    </source>
</evidence>
<dbReference type="Gene3D" id="1.10.10.10">
    <property type="entry name" value="Winged helix-like DNA-binding domain superfamily/Winged helix DNA-binding domain"/>
    <property type="match status" value="1"/>
</dbReference>
<dbReference type="Pfam" id="PF12802">
    <property type="entry name" value="MarR_2"/>
    <property type="match status" value="1"/>
</dbReference>
<evidence type="ECO:0000313" key="3">
    <source>
        <dbReference type="Proteomes" id="UP001431784"/>
    </source>
</evidence>
<dbReference type="PRINTS" id="PR00598">
    <property type="entry name" value="HTHMARR"/>
</dbReference>
<reference evidence="2" key="1">
    <citation type="submission" date="2023-02" db="EMBL/GenBank/DDBJ databases">
        <title>Description of Roseinatronobacter alkalisoli sp. nov., an alkaliphilic bacerium isolated from soda soil.</title>
        <authorList>
            <person name="Wei W."/>
        </authorList>
    </citation>
    <scope>NUCLEOTIDE SEQUENCE</scope>
    <source>
        <strain evidence="2">HJB301</strain>
    </source>
</reference>
<sequence length="165" mass="18203">MPDSFKGDNTDAGDLPVTDAFLRRYIGYRMKRAYVHIHSNAQAAIETFGLRVTTSSALHIIVENPNLSQSQLSLALSIERSRAVLLVDELEKLGLITRNRVPQDRRSYALRATPAGEALLEKVVESLIRHEETLLAGLTAAEKTQLAGLLDKIERRAIDARKAGA</sequence>
<dbReference type="RefSeq" id="WP_274353074.1">
    <property type="nucleotide sequence ID" value="NZ_JAQZSM010000015.1"/>
</dbReference>
<dbReference type="InterPro" id="IPR039422">
    <property type="entry name" value="MarR/SlyA-like"/>
</dbReference>
<dbReference type="InterPro" id="IPR036388">
    <property type="entry name" value="WH-like_DNA-bd_sf"/>
</dbReference>
<proteinExistence type="predicted"/>
<protein>
    <submittedName>
        <fullName evidence="2">MarR family transcriptional regulator</fullName>
    </submittedName>
</protein>
<dbReference type="SMART" id="SM00347">
    <property type="entry name" value="HTH_MARR"/>
    <property type="match status" value="1"/>
</dbReference>
<accession>A0ABT5TBA5</accession>
<dbReference type="EMBL" id="JAQZSM010000015">
    <property type="protein sequence ID" value="MDD7972398.1"/>
    <property type="molecule type" value="Genomic_DNA"/>
</dbReference>
<keyword evidence="3" id="KW-1185">Reference proteome</keyword>
<dbReference type="InterPro" id="IPR000835">
    <property type="entry name" value="HTH_MarR-typ"/>
</dbReference>
<organism evidence="2 3">
    <name type="scientific">Roseinatronobacter alkalisoli</name>
    <dbReference type="NCBI Taxonomy" id="3028235"/>
    <lineage>
        <taxon>Bacteria</taxon>
        <taxon>Pseudomonadati</taxon>
        <taxon>Pseudomonadota</taxon>
        <taxon>Alphaproteobacteria</taxon>
        <taxon>Rhodobacterales</taxon>
        <taxon>Paracoccaceae</taxon>
        <taxon>Roseinatronobacter</taxon>
    </lineage>
</organism>
<name>A0ABT5TBA5_9RHOB</name>
<comment type="caution">
    <text evidence="2">The sequence shown here is derived from an EMBL/GenBank/DDBJ whole genome shotgun (WGS) entry which is preliminary data.</text>
</comment>
<dbReference type="PROSITE" id="PS50995">
    <property type="entry name" value="HTH_MARR_2"/>
    <property type="match status" value="1"/>
</dbReference>
<evidence type="ECO:0000313" key="2">
    <source>
        <dbReference type="EMBL" id="MDD7972398.1"/>
    </source>
</evidence>
<feature type="domain" description="HTH marR-type" evidence="1">
    <location>
        <begin position="23"/>
        <end position="155"/>
    </location>
</feature>
<dbReference type="InterPro" id="IPR036390">
    <property type="entry name" value="WH_DNA-bd_sf"/>
</dbReference>
<dbReference type="SUPFAM" id="SSF46785">
    <property type="entry name" value="Winged helix' DNA-binding domain"/>
    <property type="match status" value="1"/>
</dbReference>
<dbReference type="Proteomes" id="UP001431784">
    <property type="component" value="Unassembled WGS sequence"/>
</dbReference>
<dbReference type="PANTHER" id="PTHR33164:SF95">
    <property type="entry name" value="TRANSCRIPTIONAL REGULATOR"/>
    <property type="match status" value="1"/>
</dbReference>
<dbReference type="PANTHER" id="PTHR33164">
    <property type="entry name" value="TRANSCRIPTIONAL REGULATOR, MARR FAMILY"/>
    <property type="match status" value="1"/>
</dbReference>